<dbReference type="EMBL" id="CP013118">
    <property type="protein sequence ID" value="ALO17042.1"/>
    <property type="molecule type" value="Genomic_DNA"/>
</dbReference>
<keyword evidence="1" id="KW-0732">Signal</keyword>
<evidence type="ECO:0008006" key="4">
    <source>
        <dbReference type="Google" id="ProtNLM"/>
    </source>
</evidence>
<dbReference type="STRING" id="1307839.L21SP5_03431"/>
<sequence length="212" mass="23965" precursor="true">MKTKQILSMVILVLFAINLTAQTTDSKNHLWTMKTGKKTHEVGLYGSISGQYTELFDNSAFLLGARVGFVFNHKWVIGLEGHALNYDHKLTEFATEGHYRLEGGYSGTFVEYLQPIGNRIKLSAAILTGRGIVQYRYDKETAESLEWYEEFLDRDQYAVFQPEVRVYVNIGGNWWAAAEASYTTTSPVKLKGADEDLLEGLNYGLSFSYGIF</sequence>
<organism evidence="2 3">
    <name type="scientific">Salinivirga cyanobacteriivorans</name>
    <dbReference type="NCBI Taxonomy" id="1307839"/>
    <lineage>
        <taxon>Bacteria</taxon>
        <taxon>Pseudomonadati</taxon>
        <taxon>Bacteroidota</taxon>
        <taxon>Bacteroidia</taxon>
        <taxon>Bacteroidales</taxon>
        <taxon>Salinivirgaceae</taxon>
        <taxon>Salinivirga</taxon>
    </lineage>
</organism>
<evidence type="ECO:0000313" key="3">
    <source>
        <dbReference type="Proteomes" id="UP000064893"/>
    </source>
</evidence>
<reference evidence="2 3" key="1">
    <citation type="submission" date="2015-11" db="EMBL/GenBank/DDBJ databases">
        <title>Description and complete genome sequence of a novel strain predominating in hypersaline microbial mats and representing a new family of the Bacteriodetes phylum.</title>
        <authorList>
            <person name="Spring S."/>
            <person name="Bunk B."/>
            <person name="Sproer C."/>
            <person name="Klenk H.-P."/>
        </authorList>
    </citation>
    <scope>NUCLEOTIDE SEQUENCE [LARGE SCALE GENOMIC DNA]</scope>
    <source>
        <strain evidence="2 3">L21-Spi-D4</strain>
    </source>
</reference>
<feature type="chain" id="PRO_5006599501" description="Outer membrane protein beta-barrel domain-containing protein" evidence="1">
    <location>
        <begin position="22"/>
        <end position="212"/>
    </location>
</feature>
<dbReference type="AlphaFoldDB" id="A0A0S2I466"/>
<dbReference type="OrthoDB" id="1122635at2"/>
<evidence type="ECO:0000256" key="1">
    <source>
        <dbReference type="SAM" id="SignalP"/>
    </source>
</evidence>
<gene>
    <name evidence="2" type="ORF">L21SP5_03431</name>
</gene>
<feature type="signal peptide" evidence="1">
    <location>
        <begin position="1"/>
        <end position="21"/>
    </location>
</feature>
<protein>
    <recommendedName>
        <fullName evidence="4">Outer membrane protein beta-barrel domain-containing protein</fullName>
    </recommendedName>
</protein>
<accession>A0A0S2I466</accession>
<proteinExistence type="predicted"/>
<name>A0A0S2I466_9BACT</name>
<keyword evidence="3" id="KW-1185">Reference proteome</keyword>
<dbReference type="KEGG" id="blq:L21SP5_03431"/>
<evidence type="ECO:0000313" key="2">
    <source>
        <dbReference type="EMBL" id="ALO17042.1"/>
    </source>
</evidence>
<dbReference type="Proteomes" id="UP000064893">
    <property type="component" value="Chromosome"/>
</dbReference>
<dbReference type="RefSeq" id="WP_057954372.1">
    <property type="nucleotide sequence ID" value="NZ_CP013118.1"/>
</dbReference>